<proteinExistence type="predicted"/>
<accession>A0ABR4BQ96</accession>
<name>A0ABR4BQ96_9LECA</name>
<sequence length="169" mass="18494">MAELSQDELEAIRSHPLKKGLNHFRTTFKTKYPKSESANLTEIVDRLISEAPDGGARDIILDLILALQSQPAARVIPSQIRTGPLSGDIATFYGRLSSNQEHSKYVAPLLKLVLNEAKDTDIWAAVLDLVVRTRPTPQPTTPPLSHPSFTSSFPQTPCSLNTGGFEDTS</sequence>
<feature type="compositionally biased region" description="Pro residues" evidence="1">
    <location>
        <begin position="136"/>
        <end position="145"/>
    </location>
</feature>
<evidence type="ECO:0000256" key="1">
    <source>
        <dbReference type="SAM" id="MobiDB-lite"/>
    </source>
</evidence>
<comment type="caution">
    <text evidence="2">The sequence shown here is derived from an EMBL/GenBank/DDBJ whole genome shotgun (WGS) entry which is preliminary data.</text>
</comment>
<organism evidence="2 3">
    <name type="scientific">Lepraria finkii</name>
    <dbReference type="NCBI Taxonomy" id="1340010"/>
    <lineage>
        <taxon>Eukaryota</taxon>
        <taxon>Fungi</taxon>
        <taxon>Dikarya</taxon>
        <taxon>Ascomycota</taxon>
        <taxon>Pezizomycotina</taxon>
        <taxon>Lecanoromycetes</taxon>
        <taxon>OSLEUM clade</taxon>
        <taxon>Lecanoromycetidae</taxon>
        <taxon>Lecanorales</taxon>
        <taxon>Lecanorineae</taxon>
        <taxon>Stereocaulaceae</taxon>
        <taxon>Lepraria</taxon>
    </lineage>
</organism>
<dbReference type="Proteomes" id="UP001590951">
    <property type="component" value="Unassembled WGS sequence"/>
</dbReference>
<feature type="region of interest" description="Disordered" evidence="1">
    <location>
        <begin position="136"/>
        <end position="169"/>
    </location>
</feature>
<gene>
    <name evidence="2" type="ORF">ABVK25_000306</name>
</gene>
<feature type="compositionally biased region" description="Polar residues" evidence="1">
    <location>
        <begin position="147"/>
        <end position="162"/>
    </location>
</feature>
<protein>
    <submittedName>
        <fullName evidence="2">Uncharacterized protein</fullName>
    </submittedName>
</protein>
<dbReference type="EMBL" id="JBHFEH010000001">
    <property type="protein sequence ID" value="KAL2059014.1"/>
    <property type="molecule type" value="Genomic_DNA"/>
</dbReference>
<reference evidence="2 3" key="1">
    <citation type="submission" date="2024-09" db="EMBL/GenBank/DDBJ databases">
        <title>Rethinking Asexuality: The Enigmatic Case of Functional Sexual Genes in Lepraria (Stereocaulaceae).</title>
        <authorList>
            <person name="Doellman M."/>
            <person name="Sun Y."/>
            <person name="Barcenas-Pena A."/>
            <person name="Lumbsch H.T."/>
            <person name="Grewe F."/>
        </authorList>
    </citation>
    <scope>NUCLEOTIDE SEQUENCE [LARGE SCALE GENOMIC DNA]</scope>
    <source>
        <strain evidence="2 3">Grewe 0041</strain>
    </source>
</reference>
<evidence type="ECO:0000313" key="2">
    <source>
        <dbReference type="EMBL" id="KAL2059014.1"/>
    </source>
</evidence>
<evidence type="ECO:0000313" key="3">
    <source>
        <dbReference type="Proteomes" id="UP001590951"/>
    </source>
</evidence>
<keyword evidence="3" id="KW-1185">Reference proteome</keyword>